<dbReference type="PANTHER" id="PTHR37610">
    <property type="entry name" value="CCHC-TYPE DOMAIN-CONTAINING PROTEIN"/>
    <property type="match status" value="1"/>
</dbReference>
<dbReference type="EMBL" id="JASCZI010181259">
    <property type="protein sequence ID" value="MED6180142.1"/>
    <property type="molecule type" value="Genomic_DNA"/>
</dbReference>
<organism evidence="2 3">
    <name type="scientific">Stylosanthes scabra</name>
    <dbReference type="NCBI Taxonomy" id="79078"/>
    <lineage>
        <taxon>Eukaryota</taxon>
        <taxon>Viridiplantae</taxon>
        <taxon>Streptophyta</taxon>
        <taxon>Embryophyta</taxon>
        <taxon>Tracheophyta</taxon>
        <taxon>Spermatophyta</taxon>
        <taxon>Magnoliopsida</taxon>
        <taxon>eudicotyledons</taxon>
        <taxon>Gunneridae</taxon>
        <taxon>Pentapetalae</taxon>
        <taxon>rosids</taxon>
        <taxon>fabids</taxon>
        <taxon>Fabales</taxon>
        <taxon>Fabaceae</taxon>
        <taxon>Papilionoideae</taxon>
        <taxon>50 kb inversion clade</taxon>
        <taxon>dalbergioids sensu lato</taxon>
        <taxon>Dalbergieae</taxon>
        <taxon>Pterocarpus clade</taxon>
        <taxon>Stylosanthes</taxon>
    </lineage>
</organism>
<evidence type="ECO:0000259" key="1">
    <source>
        <dbReference type="Pfam" id="PF14244"/>
    </source>
</evidence>
<dbReference type="Proteomes" id="UP001341840">
    <property type="component" value="Unassembled WGS sequence"/>
</dbReference>
<reference evidence="2 3" key="1">
    <citation type="journal article" date="2023" name="Plants (Basel)">
        <title>Bridging the Gap: Combining Genomics and Transcriptomics Approaches to Understand Stylosanthes scabra, an Orphan Legume from the Brazilian Caatinga.</title>
        <authorList>
            <person name="Ferreira-Neto J.R.C."/>
            <person name="da Silva M.D."/>
            <person name="Binneck E."/>
            <person name="de Melo N.F."/>
            <person name="da Silva R.H."/>
            <person name="de Melo A.L.T.M."/>
            <person name="Pandolfi V."/>
            <person name="Bustamante F.O."/>
            <person name="Brasileiro-Vidal A.C."/>
            <person name="Benko-Iseppon A.M."/>
        </authorList>
    </citation>
    <scope>NUCLEOTIDE SEQUENCE [LARGE SCALE GENOMIC DNA]</scope>
    <source>
        <tissue evidence="2">Leaves</tissue>
    </source>
</reference>
<evidence type="ECO:0000313" key="3">
    <source>
        <dbReference type="Proteomes" id="UP001341840"/>
    </source>
</evidence>
<gene>
    <name evidence="2" type="ORF">PIB30_117074</name>
</gene>
<accession>A0ABU6W2P1</accession>
<name>A0ABU6W2P1_9FABA</name>
<sequence>MMRALKSKNKLGFIDGTVQKPNREDPEFVAWEKCNTFVVSWLNLSLSSDIAQSVAWNELAVDLWEDLKHRYYRGDEFRIAELEEELYAMKQGDLSITTYYTKLKVVWEEIEGFQPIPPCVLCKEKCECGLDMVRSYRRRTYAVRFLRGLNEQYGAVRSQIMLMKPIPTINEIFPLLTQQERQLTGSDLETHSFAALANSIHNFNDSTPSGKGRGGRGVRGGRGGRVSLKTCSYCHKTGHLVDTCYQKHGYPPHLQRSRLPREFSNVVVANDIVAKDDENQNSNQKLDKQNDVQVVTNQSLREALYAFLRQECAQPHKEESMRDTFQPVAGKRGITLDTYTLCMSSHVAHLLSVKSFFSNSWVLDTGATDHVSHSLHF</sequence>
<dbReference type="PANTHER" id="PTHR37610:SF55">
    <property type="entry name" value="RETROTRANSPOSON COPIA-LIKE N-TERMINAL DOMAIN-CONTAINING PROTEIN"/>
    <property type="match status" value="1"/>
</dbReference>
<comment type="caution">
    <text evidence="2">The sequence shown here is derived from an EMBL/GenBank/DDBJ whole genome shotgun (WGS) entry which is preliminary data.</text>
</comment>
<feature type="domain" description="Retrotransposon Copia-like N-terminal" evidence="1">
    <location>
        <begin position="1"/>
        <end position="22"/>
    </location>
</feature>
<evidence type="ECO:0000313" key="2">
    <source>
        <dbReference type="EMBL" id="MED6180142.1"/>
    </source>
</evidence>
<dbReference type="Pfam" id="PF14244">
    <property type="entry name" value="Retrotran_gag_3"/>
    <property type="match status" value="1"/>
</dbReference>
<keyword evidence="3" id="KW-1185">Reference proteome</keyword>
<dbReference type="InterPro" id="IPR029472">
    <property type="entry name" value="Copia-like_N"/>
</dbReference>
<protein>
    <recommendedName>
        <fullName evidence="1">Retrotransposon Copia-like N-terminal domain-containing protein</fullName>
    </recommendedName>
</protein>
<proteinExistence type="predicted"/>